<reference evidence="1" key="1">
    <citation type="submission" date="2017-05" db="EMBL/GenBank/DDBJ databases">
        <authorList>
            <person name="Song R."/>
            <person name="Chenine A.L."/>
            <person name="Ruprecht R.M."/>
        </authorList>
    </citation>
    <scope>NUCLEOTIDE SEQUENCE</scope>
    <source>
        <strain evidence="1">Klebsiella pneumoniae KLPN57</strain>
    </source>
</reference>
<accession>A0A1Y6M6K4</accession>
<protein>
    <submittedName>
        <fullName evidence="1">Uncharacterized protein</fullName>
    </submittedName>
</protein>
<dbReference type="EMBL" id="LT882698">
    <property type="protein sequence ID" value="SMY31410.1"/>
    <property type="molecule type" value="Genomic_DNA"/>
</dbReference>
<organism evidence="1">
    <name type="scientific">Klebsiella pneumoniae</name>
    <dbReference type="NCBI Taxonomy" id="573"/>
    <lineage>
        <taxon>Bacteria</taxon>
        <taxon>Pseudomonadati</taxon>
        <taxon>Pseudomonadota</taxon>
        <taxon>Gammaproteobacteria</taxon>
        <taxon>Enterobacterales</taxon>
        <taxon>Enterobacteriaceae</taxon>
        <taxon>Klebsiella/Raoultella group</taxon>
        <taxon>Klebsiella</taxon>
        <taxon>Klebsiella pneumoniae complex</taxon>
    </lineage>
</organism>
<sequence>MQEMKRCDRTVAVLNLSSCLRDGQKGRAPAAPEKPGRADAPPAFPLRVFPVYCPLSSCFFFSLL</sequence>
<name>A0A1Y6M6K4_KLEPN</name>
<gene>
    <name evidence="1" type="ORF">PKLPN57_348</name>
</gene>
<proteinExistence type="predicted"/>
<evidence type="ECO:0000313" key="1">
    <source>
        <dbReference type="EMBL" id="SMY31410.1"/>
    </source>
</evidence>
<dbReference type="AlphaFoldDB" id="A0A1Y6M6K4"/>